<protein>
    <recommendedName>
        <fullName evidence="2">AB hydrolase-1 domain-containing protein</fullName>
    </recommendedName>
</protein>
<dbReference type="GO" id="GO:0016020">
    <property type="term" value="C:membrane"/>
    <property type="evidence" value="ECO:0007669"/>
    <property type="project" value="TreeGrafter"/>
</dbReference>
<evidence type="ECO:0000259" key="2">
    <source>
        <dbReference type="Pfam" id="PF00561"/>
    </source>
</evidence>
<dbReference type="VEuPathDB" id="FungiDB:TRICI_001132"/>
<dbReference type="GO" id="GO:0008474">
    <property type="term" value="F:palmitoyl-(protein) hydrolase activity"/>
    <property type="evidence" value="ECO:0007669"/>
    <property type="project" value="TreeGrafter"/>
</dbReference>
<keyword evidence="1" id="KW-0812">Transmembrane</keyword>
<dbReference type="EMBL" id="SWFS01000085">
    <property type="protein sequence ID" value="KAA8916719.1"/>
    <property type="molecule type" value="Genomic_DNA"/>
</dbReference>
<feature type="transmembrane region" description="Helical" evidence="1">
    <location>
        <begin position="6"/>
        <end position="28"/>
    </location>
</feature>
<name>A0A642VAJ4_9ASCO</name>
<dbReference type="SUPFAM" id="SSF53474">
    <property type="entry name" value="alpha/beta-Hydrolases"/>
    <property type="match status" value="1"/>
</dbReference>
<keyword evidence="4" id="KW-1185">Reference proteome</keyword>
<dbReference type="InterPro" id="IPR029058">
    <property type="entry name" value="AB_hydrolase_fold"/>
</dbReference>
<proteinExistence type="predicted"/>
<keyword evidence="1" id="KW-0472">Membrane</keyword>
<dbReference type="PANTHER" id="PTHR12277:SF81">
    <property type="entry name" value="PROTEIN ABHD13"/>
    <property type="match status" value="1"/>
</dbReference>
<evidence type="ECO:0000256" key="1">
    <source>
        <dbReference type="SAM" id="Phobius"/>
    </source>
</evidence>
<evidence type="ECO:0000313" key="3">
    <source>
        <dbReference type="EMBL" id="KAA8916719.1"/>
    </source>
</evidence>
<reference evidence="3" key="1">
    <citation type="journal article" date="2019" name="G3 (Bethesda)">
        <title>Genome Assemblies of Two Rare Opportunistic Yeast Pathogens: Diutina rugosa (syn. Candida rugosa) and Trichomonascus ciferrii (syn. Candida ciferrii).</title>
        <authorList>
            <person name="Mixao V."/>
            <person name="Saus E."/>
            <person name="Hansen A.P."/>
            <person name="Lass-Florl C."/>
            <person name="Gabaldon T."/>
        </authorList>
    </citation>
    <scope>NUCLEOTIDE SEQUENCE</scope>
    <source>
        <strain evidence="3">CBS 4856</strain>
    </source>
</reference>
<organism evidence="3 4">
    <name type="scientific">Trichomonascus ciferrii</name>
    <dbReference type="NCBI Taxonomy" id="44093"/>
    <lineage>
        <taxon>Eukaryota</taxon>
        <taxon>Fungi</taxon>
        <taxon>Dikarya</taxon>
        <taxon>Ascomycota</taxon>
        <taxon>Saccharomycotina</taxon>
        <taxon>Dipodascomycetes</taxon>
        <taxon>Dipodascales</taxon>
        <taxon>Trichomonascaceae</taxon>
        <taxon>Trichomonascus</taxon>
        <taxon>Trichomonascus ciferrii complex</taxon>
    </lineage>
</organism>
<dbReference type="Proteomes" id="UP000761534">
    <property type="component" value="Unassembled WGS sequence"/>
</dbReference>
<dbReference type="Gene3D" id="3.40.50.1820">
    <property type="entry name" value="alpha/beta hydrolase"/>
    <property type="match status" value="1"/>
</dbReference>
<keyword evidence="1" id="KW-1133">Transmembrane helix</keyword>
<sequence>MGSTLSRYAGFIAGIVPLMASLAIYGVYRFQTSLIYPSNFPEGSRDVVDVPSSYDIDFEDVTIRTSDGERLRAYEMVQAGGANKTIVMLCPNAGNMGHSLPIAEQFYKKMGYNVFVFSYRGYGKSTGSAHEQGIKLDCHAVVNYLAKHKVLSNTSIILYGRSLGGAIGIYMATLPSSKGLISGLVLENTFLSIPKLIPNVLPLLSPLSFLCTEKWESERLIRHLPRDIPVLFLSGKKDELVPPSHVETLYDLCPSEVKQLAEFDEGMHNDTIIQPAYWSQVFKFIKQIPPND</sequence>
<dbReference type="AlphaFoldDB" id="A0A642VAJ4"/>
<accession>A0A642VAJ4</accession>
<gene>
    <name evidence="3" type="ORF">TRICI_001132</name>
</gene>
<evidence type="ECO:0000313" key="4">
    <source>
        <dbReference type="Proteomes" id="UP000761534"/>
    </source>
</evidence>
<dbReference type="Pfam" id="PF00561">
    <property type="entry name" value="Abhydrolase_1"/>
    <property type="match status" value="1"/>
</dbReference>
<comment type="caution">
    <text evidence="3">The sequence shown here is derived from an EMBL/GenBank/DDBJ whole genome shotgun (WGS) entry which is preliminary data.</text>
</comment>
<dbReference type="PANTHER" id="PTHR12277">
    <property type="entry name" value="ALPHA/BETA HYDROLASE DOMAIN-CONTAINING PROTEIN"/>
    <property type="match status" value="1"/>
</dbReference>
<dbReference type="InterPro" id="IPR000073">
    <property type="entry name" value="AB_hydrolase_1"/>
</dbReference>
<feature type="domain" description="AB hydrolase-1" evidence="2">
    <location>
        <begin position="99"/>
        <end position="193"/>
    </location>
</feature>
<dbReference type="OrthoDB" id="10249433at2759"/>